<sequence length="590" mass="61957">MTTTSIPTPPAPRGSIAARMLRNPLGVIAASFLLLVLLVAAIGPFLIPFDPTKAVLANVFLPPGTEYLLGGDSAGRDVLSRLVVATSVSLAGATITVVVAALLGIPAGLIAGYRGGWADSIIAWAAGLLLALPGIVVLLAARAVIGPSMWTIMAIFGVIVAPSYYRVVFNAVRAVREELYIDAARVAGLSDWRIIGRHVLTAVRAPAILLTSGVFAVGIGIQATLDFLGLGDPSLPTWGGMLSEGFYNIFRAPTLLIWPTVAIALTCIAFTLFGTALRDELELAGDKVRRASAGWVEPDARPEPPIVHAESPDTLSAPLLDVSDLSVAYPVEGGWKTVVDAISLRIRPGEVHALIGESGSGKTQTAWSILGLLPQGGTVVSGSIVFEDTQLAGADAATLAGLRGHRIGYVPQEPLSNLDPSYTVGHQLVEPMRVVLGLPRGEAKARALELLGKVGIPDPARTFRAYPHEISGGMAQRVLIAGAIACEPSLIIADEPTTALDVTVQAEILELLRHAQRETGAAMLLVTHNFGVVADLADRVSVMRTGTIVETGPVLAVFDEPRHPYTRALFGALLDDAPPREDLTTSEVSR</sequence>
<dbReference type="InterPro" id="IPR000515">
    <property type="entry name" value="MetI-like"/>
</dbReference>
<keyword evidence="15" id="KW-1185">Reference proteome</keyword>
<dbReference type="InterPro" id="IPR050388">
    <property type="entry name" value="ABC_Ni/Peptide_Import"/>
</dbReference>
<evidence type="ECO:0000256" key="5">
    <source>
        <dbReference type="ARBA" id="ARBA00022475"/>
    </source>
</evidence>
<keyword evidence="5" id="KW-1003">Cell membrane</keyword>
<evidence type="ECO:0000259" key="12">
    <source>
        <dbReference type="PROSITE" id="PS50893"/>
    </source>
</evidence>
<feature type="transmembrane region" description="Helical" evidence="11">
    <location>
        <begin position="207"/>
        <end position="225"/>
    </location>
</feature>
<evidence type="ECO:0000313" key="15">
    <source>
        <dbReference type="Proteomes" id="UP001172731"/>
    </source>
</evidence>
<dbReference type="PANTHER" id="PTHR43297">
    <property type="entry name" value="OLIGOPEPTIDE TRANSPORT ATP-BINDING PROTEIN APPD"/>
    <property type="match status" value="1"/>
</dbReference>
<dbReference type="SUPFAM" id="SSF52540">
    <property type="entry name" value="P-loop containing nucleoside triphosphate hydrolases"/>
    <property type="match status" value="1"/>
</dbReference>
<dbReference type="Pfam" id="PF00005">
    <property type="entry name" value="ABC_tran"/>
    <property type="match status" value="1"/>
</dbReference>
<dbReference type="PROSITE" id="PS50928">
    <property type="entry name" value="ABC_TM1"/>
    <property type="match status" value="1"/>
</dbReference>
<dbReference type="RefSeq" id="WP_301132115.1">
    <property type="nucleotide sequence ID" value="NZ_BAAAUQ010000002.1"/>
</dbReference>
<comment type="similarity">
    <text evidence="11">Belongs to the binding-protein-dependent transport system permease family.</text>
</comment>
<dbReference type="InterPro" id="IPR025966">
    <property type="entry name" value="OppC_N"/>
</dbReference>
<gene>
    <name evidence="14" type="ORF">KZC48_01690</name>
</gene>
<evidence type="ECO:0000256" key="6">
    <source>
        <dbReference type="ARBA" id="ARBA00022692"/>
    </source>
</evidence>
<dbReference type="EMBL" id="JAHWXI010000001">
    <property type="protein sequence ID" value="MDN4463118.1"/>
    <property type="molecule type" value="Genomic_DNA"/>
</dbReference>
<evidence type="ECO:0000256" key="1">
    <source>
        <dbReference type="ARBA" id="ARBA00004141"/>
    </source>
</evidence>
<dbReference type="InterPro" id="IPR003439">
    <property type="entry name" value="ABC_transporter-like_ATP-bd"/>
</dbReference>
<evidence type="ECO:0000313" key="14">
    <source>
        <dbReference type="EMBL" id="MDN4463118.1"/>
    </source>
</evidence>
<dbReference type="PROSITE" id="PS50893">
    <property type="entry name" value="ABC_TRANSPORTER_2"/>
    <property type="match status" value="1"/>
</dbReference>
<name>A0ABT8FP61_9MICO</name>
<dbReference type="InterPro" id="IPR003593">
    <property type="entry name" value="AAA+_ATPase"/>
</dbReference>
<evidence type="ECO:0000256" key="11">
    <source>
        <dbReference type="RuleBase" id="RU363032"/>
    </source>
</evidence>
<dbReference type="InterPro" id="IPR035906">
    <property type="entry name" value="MetI-like_sf"/>
</dbReference>
<comment type="caution">
    <text evidence="14">The sequence shown here is derived from an EMBL/GenBank/DDBJ whole genome shotgun (WGS) entry which is preliminary data.</text>
</comment>
<reference evidence="14" key="1">
    <citation type="submission" date="2021-06" db="EMBL/GenBank/DDBJ databases">
        <title>Genome-based taxonomic framework of Microbacterium strains isolated from marine environment, the description of four new species and reclassification of four preexisting species.</title>
        <authorList>
            <person name="Lee S.D."/>
            <person name="Kim S.-M."/>
            <person name="Byeon Y.-S."/>
            <person name="Yang H.L."/>
            <person name="Kim I.S."/>
        </authorList>
    </citation>
    <scope>NUCLEOTIDE SEQUENCE</scope>
    <source>
        <strain evidence="14">KACC 20510</strain>
    </source>
</reference>
<dbReference type="Gene3D" id="3.40.50.300">
    <property type="entry name" value="P-loop containing nucleotide triphosphate hydrolases"/>
    <property type="match status" value="1"/>
</dbReference>
<evidence type="ECO:0000256" key="7">
    <source>
        <dbReference type="ARBA" id="ARBA00022741"/>
    </source>
</evidence>
<feature type="domain" description="ABC transmembrane type-1" evidence="13">
    <location>
        <begin position="86"/>
        <end position="274"/>
    </location>
</feature>
<protein>
    <submittedName>
        <fullName evidence="14">Dipeptide/oligopeptide/nickel ABC transporter permease/ATP-binding protein</fullName>
    </submittedName>
</protein>
<dbReference type="PANTHER" id="PTHR43297:SF2">
    <property type="entry name" value="DIPEPTIDE TRANSPORT ATP-BINDING PROTEIN DPPD"/>
    <property type="match status" value="1"/>
</dbReference>
<comment type="similarity">
    <text evidence="3">Belongs to the ABC transporter superfamily.</text>
</comment>
<keyword evidence="10 11" id="KW-0472">Membrane</keyword>
<dbReference type="InterPro" id="IPR017871">
    <property type="entry name" value="ABC_transporter-like_CS"/>
</dbReference>
<dbReference type="InterPro" id="IPR027417">
    <property type="entry name" value="P-loop_NTPase"/>
</dbReference>
<dbReference type="CDD" id="cd06261">
    <property type="entry name" value="TM_PBP2"/>
    <property type="match status" value="1"/>
</dbReference>
<evidence type="ECO:0000256" key="9">
    <source>
        <dbReference type="ARBA" id="ARBA00022989"/>
    </source>
</evidence>
<organism evidence="14 15">
    <name type="scientific">Microbacterium aurantiacum</name>
    <dbReference type="NCBI Taxonomy" id="162393"/>
    <lineage>
        <taxon>Bacteria</taxon>
        <taxon>Bacillati</taxon>
        <taxon>Actinomycetota</taxon>
        <taxon>Actinomycetes</taxon>
        <taxon>Micrococcales</taxon>
        <taxon>Microbacteriaceae</taxon>
        <taxon>Microbacterium</taxon>
    </lineage>
</organism>
<evidence type="ECO:0000256" key="4">
    <source>
        <dbReference type="ARBA" id="ARBA00022448"/>
    </source>
</evidence>
<keyword evidence="4 11" id="KW-0813">Transport</keyword>
<dbReference type="SUPFAM" id="SSF161098">
    <property type="entry name" value="MetI-like"/>
    <property type="match status" value="1"/>
</dbReference>
<feature type="transmembrane region" description="Helical" evidence="11">
    <location>
        <begin position="147"/>
        <end position="167"/>
    </location>
</feature>
<dbReference type="SMART" id="SM00382">
    <property type="entry name" value="AAA"/>
    <property type="match status" value="1"/>
</dbReference>
<evidence type="ECO:0000256" key="10">
    <source>
        <dbReference type="ARBA" id="ARBA00023136"/>
    </source>
</evidence>
<dbReference type="Pfam" id="PF00528">
    <property type="entry name" value="BPD_transp_1"/>
    <property type="match status" value="1"/>
</dbReference>
<feature type="transmembrane region" description="Helical" evidence="11">
    <location>
        <begin position="121"/>
        <end position="141"/>
    </location>
</feature>
<dbReference type="Proteomes" id="UP001172731">
    <property type="component" value="Unassembled WGS sequence"/>
</dbReference>
<dbReference type="CDD" id="cd03257">
    <property type="entry name" value="ABC_NikE_OppD_transporters"/>
    <property type="match status" value="1"/>
</dbReference>
<feature type="domain" description="ABC transporter" evidence="12">
    <location>
        <begin position="320"/>
        <end position="570"/>
    </location>
</feature>
<dbReference type="Pfam" id="PF12911">
    <property type="entry name" value="OppC_N"/>
    <property type="match status" value="1"/>
</dbReference>
<feature type="transmembrane region" description="Helical" evidence="11">
    <location>
        <begin position="25"/>
        <end position="47"/>
    </location>
</feature>
<keyword evidence="7" id="KW-0547">Nucleotide-binding</keyword>
<proteinExistence type="inferred from homology"/>
<dbReference type="PROSITE" id="PS00211">
    <property type="entry name" value="ABC_TRANSPORTER_1"/>
    <property type="match status" value="1"/>
</dbReference>
<evidence type="ECO:0000256" key="8">
    <source>
        <dbReference type="ARBA" id="ARBA00022840"/>
    </source>
</evidence>
<feature type="transmembrane region" description="Helical" evidence="11">
    <location>
        <begin position="82"/>
        <end position="109"/>
    </location>
</feature>
<dbReference type="Gene3D" id="1.10.3720.10">
    <property type="entry name" value="MetI-like"/>
    <property type="match status" value="1"/>
</dbReference>
<comment type="subcellular location">
    <subcellularLocation>
        <location evidence="11">Cell membrane</location>
        <topology evidence="11">Multi-pass membrane protein</topology>
    </subcellularLocation>
    <subcellularLocation>
        <location evidence="2">Cell membrane</location>
        <topology evidence="2">Peripheral membrane protein</topology>
    </subcellularLocation>
    <subcellularLocation>
        <location evidence="1">Membrane</location>
        <topology evidence="1">Multi-pass membrane protein</topology>
    </subcellularLocation>
</comment>
<feature type="transmembrane region" description="Helical" evidence="11">
    <location>
        <begin position="256"/>
        <end position="277"/>
    </location>
</feature>
<keyword evidence="9 11" id="KW-1133">Transmembrane helix</keyword>
<evidence type="ECO:0000259" key="13">
    <source>
        <dbReference type="PROSITE" id="PS50928"/>
    </source>
</evidence>
<keyword evidence="8" id="KW-0067">ATP-binding</keyword>
<keyword evidence="6 11" id="KW-0812">Transmembrane</keyword>
<evidence type="ECO:0000256" key="3">
    <source>
        <dbReference type="ARBA" id="ARBA00005417"/>
    </source>
</evidence>
<evidence type="ECO:0000256" key="2">
    <source>
        <dbReference type="ARBA" id="ARBA00004202"/>
    </source>
</evidence>
<accession>A0ABT8FP61</accession>